<evidence type="ECO:0000313" key="3">
    <source>
        <dbReference type="Proteomes" id="UP001309876"/>
    </source>
</evidence>
<feature type="compositionally biased region" description="Polar residues" evidence="1">
    <location>
        <begin position="265"/>
        <end position="274"/>
    </location>
</feature>
<sequence>MALAVNANVSAPINDDAMDLDIDIDVDDLGPVAPEDILEEGEEPSFVPTGHPVNTGEVAAIYLEDPSEEPQWEKVHVRGVDDLSTDNIRTFASDYFPDADPYVQWVDDTSVNLVYKDKTLARNALLSFVQQPITMEDVQTYPFESRTAKPLVINPGSMLTVRIAKMADRKRKNARDASRYYLLHPEADPTERIRRERQTKGDQGDYKRRRFDDRELKRRRHQDDNADTTNDFEASMYDDAPPDKKAVKERGRGDLFSRITKPRNRSASPVTNADSIPVSDSEDDKQSRKRRNGYRNRESPPRRQNNAGRELFDGSSESRNGTGMRSDDPDLFSRREKHALASKPANMTSYEANQGVARQLRADLKAAQSQSPVRSHRRSRAIDSRVNEDLAERFGRKSISLDSTKSVTQQTPNTGKELFGNDRDVDMNGNGNGFSIKGSASQGMSIKGRADNVKELFPDRFSTGAGGGRNAGKELFDQPVRIRGARQRAGDLFD</sequence>
<dbReference type="Pfam" id="PF10309">
    <property type="entry name" value="NCBP3"/>
    <property type="match status" value="1"/>
</dbReference>
<feature type="compositionally biased region" description="Basic and acidic residues" evidence="1">
    <location>
        <begin position="191"/>
        <end position="224"/>
    </location>
</feature>
<organism evidence="2 3">
    <name type="scientific">Lithohypha guttulata</name>
    <dbReference type="NCBI Taxonomy" id="1690604"/>
    <lineage>
        <taxon>Eukaryota</taxon>
        <taxon>Fungi</taxon>
        <taxon>Dikarya</taxon>
        <taxon>Ascomycota</taxon>
        <taxon>Pezizomycotina</taxon>
        <taxon>Eurotiomycetes</taxon>
        <taxon>Chaetothyriomycetidae</taxon>
        <taxon>Chaetothyriales</taxon>
        <taxon>Trichomeriaceae</taxon>
        <taxon>Lithohypha</taxon>
    </lineage>
</organism>
<feature type="region of interest" description="Disordered" evidence="1">
    <location>
        <begin position="191"/>
        <end position="331"/>
    </location>
</feature>
<reference evidence="2 3" key="1">
    <citation type="submission" date="2023-08" db="EMBL/GenBank/DDBJ databases">
        <title>Black Yeasts Isolated from many extreme environments.</title>
        <authorList>
            <person name="Coleine C."/>
            <person name="Stajich J.E."/>
            <person name="Selbmann L."/>
        </authorList>
    </citation>
    <scope>NUCLEOTIDE SEQUENCE [LARGE SCALE GENOMIC DNA]</scope>
    <source>
        <strain evidence="2 3">CCFEE 5910</strain>
    </source>
</reference>
<dbReference type="InterPro" id="IPR019416">
    <property type="entry name" value="NCBP3"/>
</dbReference>
<protein>
    <recommendedName>
        <fullName evidence="4">Nuclear cap-binding protein subunit 3</fullName>
    </recommendedName>
</protein>
<feature type="region of interest" description="Disordered" evidence="1">
    <location>
        <begin position="458"/>
        <end position="494"/>
    </location>
</feature>
<name>A0AAN7YFR9_9EURO</name>
<evidence type="ECO:0008006" key="4">
    <source>
        <dbReference type="Google" id="ProtNLM"/>
    </source>
</evidence>
<comment type="caution">
    <text evidence="2">The sequence shown here is derived from an EMBL/GenBank/DDBJ whole genome shotgun (WGS) entry which is preliminary data.</text>
</comment>
<gene>
    <name evidence="2" type="ORF">LTR05_005299</name>
</gene>
<dbReference type="GO" id="GO:0000340">
    <property type="term" value="F:RNA 7-methylguanosine cap binding"/>
    <property type="evidence" value="ECO:0007669"/>
    <property type="project" value="InterPro"/>
</dbReference>
<dbReference type="AlphaFoldDB" id="A0AAN7YFR9"/>
<feature type="compositionally biased region" description="Basic and acidic residues" evidence="1">
    <location>
        <begin position="241"/>
        <end position="255"/>
    </location>
</feature>
<dbReference type="EMBL" id="JAVRRJ010000005">
    <property type="protein sequence ID" value="KAK5084223.1"/>
    <property type="molecule type" value="Genomic_DNA"/>
</dbReference>
<dbReference type="GO" id="GO:0003729">
    <property type="term" value="F:mRNA binding"/>
    <property type="evidence" value="ECO:0007669"/>
    <property type="project" value="InterPro"/>
</dbReference>
<evidence type="ECO:0000256" key="1">
    <source>
        <dbReference type="SAM" id="MobiDB-lite"/>
    </source>
</evidence>
<feature type="region of interest" description="Disordered" evidence="1">
    <location>
        <begin position="403"/>
        <end position="425"/>
    </location>
</feature>
<dbReference type="PANTHER" id="PTHR16291">
    <property type="entry name" value="NUCLEAR CAP-BINDING PROTEIN SUBUNIT 3"/>
    <property type="match status" value="1"/>
</dbReference>
<feature type="compositionally biased region" description="Polar residues" evidence="1">
    <location>
        <begin position="403"/>
        <end position="414"/>
    </location>
</feature>
<accession>A0AAN7YFR9</accession>
<dbReference type="PANTHER" id="PTHR16291:SF0">
    <property type="entry name" value="NUCLEAR CAP-BINDING PROTEIN SUBUNIT 3"/>
    <property type="match status" value="1"/>
</dbReference>
<keyword evidence="3" id="KW-1185">Reference proteome</keyword>
<dbReference type="Proteomes" id="UP001309876">
    <property type="component" value="Unassembled WGS sequence"/>
</dbReference>
<proteinExistence type="predicted"/>
<evidence type="ECO:0000313" key="2">
    <source>
        <dbReference type="EMBL" id="KAK5084223.1"/>
    </source>
</evidence>
<dbReference type="GO" id="GO:0005634">
    <property type="term" value="C:nucleus"/>
    <property type="evidence" value="ECO:0007669"/>
    <property type="project" value="TreeGrafter"/>
</dbReference>